<feature type="transmembrane region" description="Helical" evidence="1">
    <location>
        <begin position="83"/>
        <end position="103"/>
    </location>
</feature>
<evidence type="ECO:0000259" key="2">
    <source>
        <dbReference type="Pfam" id="PF03733"/>
    </source>
</evidence>
<evidence type="ECO:0000313" key="4">
    <source>
        <dbReference type="Proteomes" id="UP000184420"/>
    </source>
</evidence>
<dbReference type="AlphaFoldDB" id="A0A1M7ALI1"/>
<evidence type="ECO:0000256" key="1">
    <source>
        <dbReference type="SAM" id="Phobius"/>
    </source>
</evidence>
<dbReference type="InterPro" id="IPR052937">
    <property type="entry name" value="Inner_membrane_protein"/>
</dbReference>
<dbReference type="PANTHER" id="PTHR42903">
    <property type="entry name" value="INNER MEMBRANE PROTEIN YCCF"/>
    <property type="match status" value="1"/>
</dbReference>
<dbReference type="PANTHER" id="PTHR42903:SF1">
    <property type="entry name" value="INNER MEMBRANE PROTEIN YCCF"/>
    <property type="match status" value="1"/>
</dbReference>
<feature type="transmembrane region" description="Helical" evidence="1">
    <location>
        <begin position="6"/>
        <end position="39"/>
    </location>
</feature>
<keyword evidence="1" id="KW-0472">Membrane</keyword>
<organism evidence="3 4">
    <name type="scientific">Chitinophaga jiangningensis</name>
    <dbReference type="NCBI Taxonomy" id="1419482"/>
    <lineage>
        <taxon>Bacteria</taxon>
        <taxon>Pseudomonadati</taxon>
        <taxon>Bacteroidota</taxon>
        <taxon>Chitinophagia</taxon>
        <taxon>Chitinophagales</taxon>
        <taxon>Chitinophagaceae</taxon>
        <taxon>Chitinophaga</taxon>
    </lineage>
</organism>
<dbReference type="PIRSF" id="PIRSF028777">
    <property type="entry name" value="UCP028777"/>
    <property type="match status" value="1"/>
</dbReference>
<feature type="domain" description="Inner membrane component" evidence="2">
    <location>
        <begin position="69"/>
        <end position="119"/>
    </location>
</feature>
<sequence length="124" mass="13598">MSLIGNIIWLIFGGFLTAIWYFIVGVGFCITIIGIPFGLQCFKIGLLTLMPFGANVREANPPTGCLATIFNIIWIFAGGIWVALGHLVFGLLLAITIIGIPFARQHFKLLALTFAPFGKEVYYT</sequence>
<proteinExistence type="predicted"/>
<protein>
    <submittedName>
        <fullName evidence="3">Uncharacterized membrane protein YccF, DUF307 family</fullName>
    </submittedName>
</protein>
<dbReference type="STRING" id="1419482.SAMN05444266_103333"/>
<keyword evidence="1" id="KW-1133">Transmembrane helix</keyword>
<dbReference type="OrthoDB" id="9790567at2"/>
<dbReference type="EMBL" id="FRBL01000003">
    <property type="protein sequence ID" value="SHL43621.1"/>
    <property type="molecule type" value="Genomic_DNA"/>
</dbReference>
<reference evidence="3 4" key="1">
    <citation type="submission" date="2016-11" db="EMBL/GenBank/DDBJ databases">
        <authorList>
            <person name="Jaros S."/>
            <person name="Januszkiewicz K."/>
            <person name="Wedrychowicz H."/>
        </authorList>
    </citation>
    <scope>NUCLEOTIDE SEQUENCE [LARGE SCALE GENOMIC DNA]</scope>
    <source>
        <strain evidence="3 4">DSM 27406</strain>
    </source>
</reference>
<evidence type="ECO:0000313" key="3">
    <source>
        <dbReference type="EMBL" id="SHL43621.1"/>
    </source>
</evidence>
<keyword evidence="4" id="KW-1185">Reference proteome</keyword>
<dbReference type="Proteomes" id="UP000184420">
    <property type="component" value="Unassembled WGS sequence"/>
</dbReference>
<name>A0A1M7ALI1_9BACT</name>
<accession>A0A1M7ALI1</accession>
<dbReference type="InterPro" id="IPR031308">
    <property type="entry name" value="UCP028777"/>
</dbReference>
<dbReference type="Pfam" id="PF03733">
    <property type="entry name" value="YccF"/>
    <property type="match status" value="2"/>
</dbReference>
<keyword evidence="1" id="KW-0812">Transmembrane</keyword>
<dbReference type="NCBIfam" id="NF008740">
    <property type="entry name" value="PRK11770.1-2"/>
    <property type="match status" value="1"/>
</dbReference>
<feature type="domain" description="Inner membrane component" evidence="2">
    <location>
        <begin position="4"/>
        <end position="53"/>
    </location>
</feature>
<gene>
    <name evidence="3" type="ORF">SAMN05444266_103333</name>
</gene>
<dbReference type="GO" id="GO:0005886">
    <property type="term" value="C:plasma membrane"/>
    <property type="evidence" value="ECO:0007669"/>
    <property type="project" value="TreeGrafter"/>
</dbReference>
<dbReference type="InterPro" id="IPR005185">
    <property type="entry name" value="YccF"/>
</dbReference>
<dbReference type="RefSeq" id="WP_073080115.1">
    <property type="nucleotide sequence ID" value="NZ_FRBL01000003.1"/>
</dbReference>